<dbReference type="Pfam" id="PF09004">
    <property type="entry name" value="ALKBH8_N"/>
    <property type="match status" value="1"/>
</dbReference>
<evidence type="ECO:0000259" key="2">
    <source>
        <dbReference type="Pfam" id="PF09004"/>
    </source>
</evidence>
<keyword evidence="4" id="KW-1185">Reference proteome</keyword>
<gene>
    <name evidence="3" type="ORF">CCH79_00018789</name>
</gene>
<evidence type="ECO:0000313" key="3">
    <source>
        <dbReference type="EMBL" id="PWA32443.1"/>
    </source>
</evidence>
<feature type="compositionally biased region" description="Polar residues" evidence="1">
    <location>
        <begin position="421"/>
        <end position="440"/>
    </location>
</feature>
<protein>
    <recommendedName>
        <fullName evidence="2">Alkylated DNA repair protein AlkB homologue 8 N-terminal domain-containing protein</fullName>
    </recommendedName>
</protein>
<evidence type="ECO:0000256" key="1">
    <source>
        <dbReference type="SAM" id="MobiDB-lite"/>
    </source>
</evidence>
<dbReference type="EMBL" id="NHOQ01000185">
    <property type="protein sequence ID" value="PWA32443.1"/>
    <property type="molecule type" value="Genomic_DNA"/>
</dbReference>
<name>A0A315W8N9_GAMAF</name>
<dbReference type="Proteomes" id="UP000250572">
    <property type="component" value="Unassembled WGS sequence"/>
</dbReference>
<dbReference type="PANTHER" id="PTHR47027">
    <property type="entry name" value="REVERSE TRANSCRIPTASE DOMAIN-CONTAINING PROTEIN"/>
    <property type="match status" value="1"/>
</dbReference>
<evidence type="ECO:0000313" key="4">
    <source>
        <dbReference type="Proteomes" id="UP000250572"/>
    </source>
</evidence>
<proteinExistence type="predicted"/>
<dbReference type="InterPro" id="IPR015095">
    <property type="entry name" value="AlkB_hom8_N"/>
</dbReference>
<dbReference type="PANTHER" id="PTHR47027:SF30">
    <property type="entry name" value="THAP-TYPE DOMAIN-CONTAINING PROTEIN"/>
    <property type="match status" value="1"/>
</dbReference>
<accession>A0A315W8N9</accession>
<organism evidence="3 4">
    <name type="scientific">Gambusia affinis</name>
    <name type="common">Western mosquitofish</name>
    <name type="synonym">Heterandria affinis</name>
    <dbReference type="NCBI Taxonomy" id="33528"/>
    <lineage>
        <taxon>Eukaryota</taxon>
        <taxon>Metazoa</taxon>
        <taxon>Chordata</taxon>
        <taxon>Craniata</taxon>
        <taxon>Vertebrata</taxon>
        <taxon>Euteleostomi</taxon>
        <taxon>Actinopterygii</taxon>
        <taxon>Neopterygii</taxon>
        <taxon>Teleostei</taxon>
        <taxon>Neoteleostei</taxon>
        <taxon>Acanthomorphata</taxon>
        <taxon>Ovalentaria</taxon>
        <taxon>Atherinomorphae</taxon>
        <taxon>Cyprinodontiformes</taxon>
        <taxon>Poeciliidae</taxon>
        <taxon>Poeciliinae</taxon>
        <taxon>Gambusia</taxon>
    </lineage>
</organism>
<feature type="region of interest" description="Disordered" evidence="1">
    <location>
        <begin position="389"/>
        <end position="446"/>
    </location>
</feature>
<dbReference type="GO" id="GO:0008168">
    <property type="term" value="F:methyltransferase activity"/>
    <property type="evidence" value="ECO:0007669"/>
    <property type="project" value="InterPro"/>
</dbReference>
<comment type="caution">
    <text evidence="3">The sequence shown here is derived from an EMBL/GenBank/DDBJ whole genome shotgun (WGS) entry which is preliminary data.</text>
</comment>
<dbReference type="AlphaFoldDB" id="A0A315W8N9"/>
<sequence>MQRVVAMPTHLTHDHLCSLPSSIHFSCRMEGASEGLGYFPSHTMCLYFKDLLNPTNMPSIEEAEPGDSGSGSPISGDEVAEVVKKLISGRAPAVDELHSGFLKALDVVGFCWLTQLCNIAWTSGAVPLDWQTGVVVPLFRRGDRGICSNYRGVTLLSLPGKVYSGVLERRVCRIVEPQIQEDHIGPWRSDPRLQKLAPGRLPGEVFRARPTGRRPQGRPRTRWMDYVSRLTWERLGIPPEELEEVAGEREKAQQRLYFLRILKKNSLPSDLLQAFYHCSIESVLTYSLCVWYGSSTSSDKKALQMVVRAAERTIGCPLPTMEQIYTSRLRKKVMDILNDSSHPGHGLFQLLPSGKRYRAIKTRTNRLKNCFYPMAIMGRNGHLVRMPPGRLPGEVLRARPTGRRPRGRPRTRGGMPCPRNNLPNLQQIQSNSPTKQQQDQTAERPERCSYKMVQSNKKLLNGGSSLNLTLTFILTLTIAYLTNLIQENAPIRSRL</sequence>
<dbReference type="GO" id="GO:0016706">
    <property type="term" value="F:2-oxoglutarate-dependent dioxygenase activity"/>
    <property type="evidence" value="ECO:0007669"/>
    <property type="project" value="InterPro"/>
</dbReference>
<reference evidence="3 4" key="1">
    <citation type="journal article" date="2018" name="G3 (Bethesda)">
        <title>A High-Quality Reference Genome for the Invasive Mosquitofish Gambusia affinis Using a Chicago Library.</title>
        <authorList>
            <person name="Hoffberg S.L."/>
            <person name="Troendle N.J."/>
            <person name="Glenn T.C."/>
            <person name="Mahmud O."/>
            <person name="Louha S."/>
            <person name="Chalopin D."/>
            <person name="Bennetzen J.L."/>
            <person name="Mauricio R."/>
        </authorList>
    </citation>
    <scope>NUCLEOTIDE SEQUENCE [LARGE SCALE GENOMIC DNA]</scope>
    <source>
        <strain evidence="3">NE01/NJP1002.9</strain>
        <tissue evidence="3">Muscle</tissue>
    </source>
</reference>
<feature type="domain" description="Alkylated DNA repair protein AlkB homologue 8 N-terminal" evidence="2">
    <location>
        <begin position="251"/>
        <end position="282"/>
    </location>
</feature>
<feature type="compositionally biased region" description="Basic residues" evidence="1">
    <location>
        <begin position="400"/>
        <end position="411"/>
    </location>
</feature>